<name>A0ABS8WE71_9GAMM</name>
<dbReference type="RefSeq" id="WP_233054247.1">
    <property type="nucleotide sequence ID" value="NZ_JAIMJA010000022.1"/>
</dbReference>
<dbReference type="Pfam" id="PF21832">
    <property type="entry name" value="DUF6892"/>
    <property type="match status" value="1"/>
</dbReference>
<feature type="domain" description="DUF6892" evidence="1">
    <location>
        <begin position="7"/>
        <end position="159"/>
    </location>
</feature>
<evidence type="ECO:0000259" key="1">
    <source>
        <dbReference type="Pfam" id="PF21832"/>
    </source>
</evidence>
<sequence length="160" mass="18199">MSTIKLDKKLKYLVIEALSAKSAMQPQLNAIALKQYHREYHQDNSRYDYYDLIPEIAQQYDQVTIADDLYSKVRSLSAECCEVHFNMMPAWDGEGDDFSPESLLGLELLTQLETIEFVAFDNVHDQTPLLVLPNLKRISEHSGLQPKIIAALRAKGVKVS</sequence>
<dbReference type="Proteomes" id="UP001201273">
    <property type="component" value="Unassembled WGS sequence"/>
</dbReference>
<accession>A0ABS8WE71</accession>
<organism evidence="2 3">
    <name type="scientific">Motilimonas cestriensis</name>
    <dbReference type="NCBI Taxonomy" id="2742685"/>
    <lineage>
        <taxon>Bacteria</taxon>
        <taxon>Pseudomonadati</taxon>
        <taxon>Pseudomonadota</taxon>
        <taxon>Gammaproteobacteria</taxon>
        <taxon>Alteromonadales</taxon>
        <taxon>Alteromonadales genera incertae sedis</taxon>
        <taxon>Motilimonas</taxon>
    </lineage>
</organism>
<evidence type="ECO:0000313" key="3">
    <source>
        <dbReference type="Proteomes" id="UP001201273"/>
    </source>
</evidence>
<evidence type="ECO:0000313" key="2">
    <source>
        <dbReference type="EMBL" id="MCE2596612.1"/>
    </source>
</evidence>
<dbReference type="InterPro" id="IPR054187">
    <property type="entry name" value="DUF6892"/>
</dbReference>
<keyword evidence="3" id="KW-1185">Reference proteome</keyword>
<gene>
    <name evidence="2" type="ORF">K6Y31_17630</name>
</gene>
<comment type="caution">
    <text evidence="2">The sequence shown here is derived from an EMBL/GenBank/DDBJ whole genome shotgun (WGS) entry which is preliminary data.</text>
</comment>
<proteinExistence type="predicted"/>
<dbReference type="EMBL" id="JAIMJA010000022">
    <property type="protein sequence ID" value="MCE2596612.1"/>
    <property type="molecule type" value="Genomic_DNA"/>
</dbReference>
<reference evidence="2 3" key="1">
    <citation type="journal article" date="2022" name="Environ. Microbiol. Rep.">
        <title>Eco-phylogenetic analyses reveal divergent evolution of vitamin B12 metabolism in the marine bacterial family 'Psychromonadaceae'.</title>
        <authorList>
            <person name="Jin X."/>
            <person name="Yang Y."/>
            <person name="Cao H."/>
            <person name="Gao B."/>
            <person name="Zhao Z."/>
        </authorList>
    </citation>
    <scope>NUCLEOTIDE SEQUENCE [LARGE SCALE GENOMIC DNA]</scope>
    <source>
        <strain evidence="2 3">MKS20</strain>
    </source>
</reference>
<protein>
    <recommendedName>
        <fullName evidence="1">DUF6892 domain-containing protein</fullName>
    </recommendedName>
</protein>